<keyword evidence="8 10" id="KW-0807">Transducer</keyword>
<dbReference type="Pfam" id="PF00015">
    <property type="entry name" value="MCPsignal"/>
    <property type="match status" value="1"/>
</dbReference>
<evidence type="ECO:0000259" key="13">
    <source>
        <dbReference type="PROSITE" id="PS50192"/>
    </source>
</evidence>
<dbReference type="Pfam" id="PF02743">
    <property type="entry name" value="dCache_1"/>
    <property type="match status" value="1"/>
</dbReference>
<evidence type="ECO:0000256" key="4">
    <source>
        <dbReference type="ARBA" id="ARBA00022519"/>
    </source>
</evidence>
<keyword evidence="5 11" id="KW-0812">Transmembrane</keyword>
<evidence type="ECO:0000256" key="6">
    <source>
        <dbReference type="ARBA" id="ARBA00022989"/>
    </source>
</evidence>
<keyword evidence="2" id="KW-1003">Cell membrane</keyword>
<evidence type="ECO:0000259" key="12">
    <source>
        <dbReference type="PROSITE" id="PS50111"/>
    </source>
</evidence>
<dbReference type="InterPro" id="IPR003660">
    <property type="entry name" value="HAMP_dom"/>
</dbReference>
<comment type="caution">
    <text evidence="15">The sequence shown here is derived from an EMBL/GenBank/DDBJ whole genome shotgun (WGS) entry which is preliminary data.</text>
</comment>
<evidence type="ECO:0000256" key="5">
    <source>
        <dbReference type="ARBA" id="ARBA00022692"/>
    </source>
</evidence>
<comment type="subcellular location">
    <subcellularLocation>
        <location evidence="1">Cell inner membrane</location>
        <topology evidence="1">Multi-pass membrane protein</topology>
    </subcellularLocation>
</comment>
<dbReference type="InterPro" id="IPR029151">
    <property type="entry name" value="Sensor-like_sf"/>
</dbReference>
<dbReference type="PRINTS" id="PR00260">
    <property type="entry name" value="CHEMTRNSDUCR"/>
</dbReference>
<dbReference type="Proteomes" id="UP001149821">
    <property type="component" value="Unassembled WGS sequence"/>
</dbReference>
<evidence type="ECO:0000313" key="15">
    <source>
        <dbReference type="EMBL" id="MDD1784113.1"/>
    </source>
</evidence>
<evidence type="ECO:0000256" key="1">
    <source>
        <dbReference type="ARBA" id="ARBA00004429"/>
    </source>
</evidence>
<evidence type="ECO:0000256" key="2">
    <source>
        <dbReference type="ARBA" id="ARBA00022475"/>
    </source>
</evidence>
<dbReference type="PANTHER" id="PTHR32089">
    <property type="entry name" value="METHYL-ACCEPTING CHEMOTAXIS PROTEIN MCPB"/>
    <property type="match status" value="1"/>
</dbReference>
<dbReference type="Gene3D" id="1.10.287.950">
    <property type="entry name" value="Methyl-accepting chemotaxis protein"/>
    <property type="match status" value="1"/>
</dbReference>
<proteinExistence type="inferred from homology"/>
<dbReference type="PANTHER" id="PTHR32089:SF117">
    <property type="entry name" value="METHYL ACCEPTING SENSORY TRANSDUCER WITH CACHE_1 SMALL MOLECULE BINDING DOMAIN"/>
    <property type="match status" value="1"/>
</dbReference>
<evidence type="ECO:0000256" key="7">
    <source>
        <dbReference type="ARBA" id="ARBA00023136"/>
    </source>
</evidence>
<dbReference type="PROSITE" id="PS50192">
    <property type="entry name" value="T_SNARE"/>
    <property type="match status" value="1"/>
</dbReference>
<feature type="transmembrane region" description="Helical" evidence="11">
    <location>
        <begin position="272"/>
        <end position="293"/>
    </location>
</feature>
<evidence type="ECO:0000256" key="11">
    <source>
        <dbReference type="SAM" id="Phobius"/>
    </source>
</evidence>
<dbReference type="InterPro" id="IPR004090">
    <property type="entry name" value="Chemotax_Me-accpt_rcpt"/>
</dbReference>
<dbReference type="CDD" id="cd06225">
    <property type="entry name" value="HAMP"/>
    <property type="match status" value="1"/>
</dbReference>
<keyword evidence="4" id="KW-0997">Cell inner membrane</keyword>
<dbReference type="CDD" id="cd12913">
    <property type="entry name" value="PDC1_MCP_like"/>
    <property type="match status" value="1"/>
</dbReference>
<keyword evidence="7 11" id="KW-0472">Membrane</keyword>
<dbReference type="EMBL" id="JAJUBB010000029">
    <property type="protein sequence ID" value="MDD1784113.1"/>
    <property type="molecule type" value="Genomic_DNA"/>
</dbReference>
<dbReference type="PROSITE" id="PS50111">
    <property type="entry name" value="CHEMOTAXIS_TRANSDUC_2"/>
    <property type="match status" value="1"/>
</dbReference>
<dbReference type="InterPro" id="IPR000727">
    <property type="entry name" value="T_SNARE_dom"/>
</dbReference>
<feature type="domain" description="T-SNARE coiled-coil homology" evidence="13">
    <location>
        <begin position="542"/>
        <end position="604"/>
    </location>
</feature>
<dbReference type="Pfam" id="PF00672">
    <property type="entry name" value="HAMP"/>
    <property type="match status" value="1"/>
</dbReference>
<reference evidence="15" key="1">
    <citation type="submission" date="2021-12" db="EMBL/GenBank/DDBJ databases">
        <title>Enterovibrio ZSDZ35 sp. nov. and Enterovibrio ZSDZ42 sp. nov., isolated from coastal seawater in Qingdao.</title>
        <authorList>
            <person name="Zhang P."/>
        </authorList>
    </citation>
    <scope>NUCLEOTIDE SEQUENCE</scope>
    <source>
        <strain evidence="15">ZSDZ35</strain>
    </source>
</reference>
<dbReference type="InterPro" id="IPR033479">
    <property type="entry name" value="dCache_1"/>
</dbReference>
<dbReference type="PROSITE" id="PS50885">
    <property type="entry name" value="HAMP"/>
    <property type="match status" value="1"/>
</dbReference>
<evidence type="ECO:0000256" key="3">
    <source>
        <dbReference type="ARBA" id="ARBA00022500"/>
    </source>
</evidence>
<dbReference type="InterPro" id="IPR004089">
    <property type="entry name" value="MCPsignal_dom"/>
</dbReference>
<dbReference type="SUPFAM" id="SSF58104">
    <property type="entry name" value="Methyl-accepting chemotaxis protein (MCP) signaling domain"/>
    <property type="match status" value="1"/>
</dbReference>
<evidence type="ECO:0000256" key="10">
    <source>
        <dbReference type="PROSITE-ProRule" id="PRU00284"/>
    </source>
</evidence>
<dbReference type="SMART" id="SM00283">
    <property type="entry name" value="MA"/>
    <property type="match status" value="1"/>
</dbReference>
<dbReference type="CDD" id="cd12912">
    <property type="entry name" value="PDC2_MCP_like"/>
    <property type="match status" value="1"/>
</dbReference>
<dbReference type="Gene3D" id="3.30.450.20">
    <property type="entry name" value="PAS domain"/>
    <property type="match status" value="2"/>
</dbReference>
<sequence length="627" mass="67556">MNKTIKSRLILSIGLIVAVVSAVQAWISISTLRNTTHSAIESQMRETSVATSNYINSWLSVRADMLEANLNLIQQGGNIDREMLITKQAGDFLSVYAGFDDGTIAWGDKTESWPADYDPRTRPWYRDAIQAQKQVITDPYQDFDGSMVISIAQPFNGERNGVIALDVQVTDIVRQIVNISKDDNGFAALLDSNHHIVAFNDDSLVGKTSGAIDRALSLDNVKAAQGNSSLQTFVSHADGKEKLLYVSSIQGTDWVLVLVEDADTATAVVSEAIFYTLLASLLLFVLIATLAAWNISRQLRPLSLLNKAVSELTSGHGDLTHRLAIDRNDEIGELADNVNRFLGQLQTIIKDVSVSSVSLSQSASISRELASGATGVLRDQHNSIDQVATAIHEMSATASEVANNAELTANAAQGAESSCMEGLDVICKNRISIDALCSQIETAASVIEQLDANAQGITQIIATIEGIAEQTNLLALNAAIEAARAGAQGRGFAVVADEVRVLSKRTQDSTEEIRHMIESLQENTQKAVSNMRSSSDRAISTVQYAEEASAKLGEITQAISEISQMAFQIASAAEEQRAVTDDISRNTQAIKEVSDKVAEQAARSRDTSVEIESTAAHVNTTVSQFKV</sequence>
<protein>
    <submittedName>
        <fullName evidence="15">Methyl-accepting chemotaxis protein</fullName>
    </submittedName>
</protein>
<evidence type="ECO:0000313" key="16">
    <source>
        <dbReference type="Proteomes" id="UP001149821"/>
    </source>
</evidence>
<organism evidence="15 16">
    <name type="scientific">Enterovibrio qingdaonensis</name>
    <dbReference type="NCBI Taxonomy" id="2899818"/>
    <lineage>
        <taxon>Bacteria</taxon>
        <taxon>Pseudomonadati</taxon>
        <taxon>Pseudomonadota</taxon>
        <taxon>Gammaproteobacteria</taxon>
        <taxon>Vibrionales</taxon>
        <taxon>Vibrionaceae</taxon>
        <taxon>Enterovibrio</taxon>
    </lineage>
</organism>
<comment type="similarity">
    <text evidence="9">Belongs to the methyl-accepting chemotaxis (MCP) protein family.</text>
</comment>
<feature type="domain" description="Methyl-accepting transducer" evidence="12">
    <location>
        <begin position="355"/>
        <end position="591"/>
    </location>
</feature>
<accession>A0ABT5QTT0</accession>
<dbReference type="SMART" id="SM00304">
    <property type="entry name" value="HAMP"/>
    <property type="match status" value="1"/>
</dbReference>
<keyword evidence="3" id="KW-0145">Chemotaxis</keyword>
<feature type="domain" description="HAMP" evidence="14">
    <location>
        <begin position="296"/>
        <end position="350"/>
    </location>
</feature>
<dbReference type="RefSeq" id="WP_274145827.1">
    <property type="nucleotide sequence ID" value="NZ_JAJUBB010000029.1"/>
</dbReference>
<evidence type="ECO:0000256" key="9">
    <source>
        <dbReference type="ARBA" id="ARBA00029447"/>
    </source>
</evidence>
<keyword evidence="16" id="KW-1185">Reference proteome</keyword>
<evidence type="ECO:0000259" key="14">
    <source>
        <dbReference type="PROSITE" id="PS50885"/>
    </source>
</evidence>
<dbReference type="SUPFAM" id="SSF103190">
    <property type="entry name" value="Sensory domain-like"/>
    <property type="match status" value="1"/>
</dbReference>
<keyword evidence="6 11" id="KW-1133">Transmembrane helix</keyword>
<evidence type="ECO:0000256" key="8">
    <source>
        <dbReference type="ARBA" id="ARBA00023224"/>
    </source>
</evidence>
<name>A0ABT5QTT0_9GAMM</name>
<gene>
    <name evidence="15" type="ORF">LRP49_23340</name>
</gene>